<proteinExistence type="inferred from homology"/>
<comment type="similarity">
    <text evidence="2 16">Belongs to the InsP3 receptor family.</text>
</comment>
<keyword evidence="11 16" id="KW-0406">Ion transport</keyword>
<dbReference type="FunFam" id="1.25.10.30:FF:000001">
    <property type="entry name" value="Inositol 1,4,5-trisphosphate receptor, type 2"/>
    <property type="match status" value="1"/>
</dbReference>
<comment type="function">
    <text evidence="16">Receptor for inositol 1,4,5-trisphosphate, a second messenger that mediates the release of intracellular calcium.</text>
</comment>
<keyword evidence="13 16" id="KW-0675">Receptor</keyword>
<dbReference type="Gene3D" id="2.80.10.50">
    <property type="match status" value="2"/>
</dbReference>
<keyword evidence="8 16" id="KW-0256">Endoplasmic reticulum</keyword>
<evidence type="ECO:0000256" key="7">
    <source>
        <dbReference type="ARBA" id="ARBA00022737"/>
    </source>
</evidence>
<dbReference type="Proteomes" id="UP001497623">
    <property type="component" value="Unassembled WGS sequence"/>
</dbReference>
<feature type="domain" description="MIR" evidence="18">
    <location>
        <begin position="116"/>
        <end position="170"/>
    </location>
</feature>
<dbReference type="InterPro" id="IPR016093">
    <property type="entry name" value="MIR_motif"/>
</dbReference>
<feature type="compositionally biased region" description="Basic and acidic residues" evidence="17">
    <location>
        <begin position="91"/>
        <end position="111"/>
    </location>
</feature>
<feature type="domain" description="MIR" evidence="18">
    <location>
        <begin position="391"/>
        <end position="447"/>
    </location>
</feature>
<comment type="subunit">
    <text evidence="16">Homotetramer.</text>
</comment>
<name>A0AAV2QT47_MEGNR</name>
<evidence type="ECO:0000256" key="12">
    <source>
        <dbReference type="ARBA" id="ARBA00023136"/>
    </source>
</evidence>
<dbReference type="GO" id="GO:0035091">
    <property type="term" value="F:phosphatidylinositol binding"/>
    <property type="evidence" value="ECO:0007669"/>
    <property type="project" value="TreeGrafter"/>
</dbReference>
<keyword evidence="7" id="KW-0677">Repeat</keyword>
<feature type="domain" description="MIR" evidence="18">
    <location>
        <begin position="236"/>
        <end position="292"/>
    </location>
</feature>
<dbReference type="GO" id="GO:0005220">
    <property type="term" value="F:inositol 1,4,5-trisphosphate-gated calcium channel activity"/>
    <property type="evidence" value="ECO:0007669"/>
    <property type="project" value="UniProtKB-UniRule"/>
</dbReference>
<dbReference type="Pfam" id="PF02815">
    <property type="entry name" value="MIR"/>
    <property type="match status" value="1"/>
</dbReference>
<dbReference type="GO" id="GO:0030667">
    <property type="term" value="C:secretory granule membrane"/>
    <property type="evidence" value="ECO:0007669"/>
    <property type="project" value="TreeGrafter"/>
</dbReference>
<dbReference type="Gene3D" id="1.25.10.30">
    <property type="entry name" value="IP3 receptor type 1 binding core, RIH domain"/>
    <property type="match status" value="1"/>
</dbReference>
<feature type="region of interest" description="Disordered" evidence="17">
    <location>
        <begin position="86"/>
        <end position="111"/>
    </location>
</feature>
<evidence type="ECO:0000256" key="17">
    <source>
        <dbReference type="SAM" id="MobiDB-lite"/>
    </source>
</evidence>
<dbReference type="PANTHER" id="PTHR13715">
    <property type="entry name" value="RYANODINE RECEPTOR AND IP3 RECEPTOR"/>
    <property type="match status" value="1"/>
</dbReference>
<dbReference type="EMBL" id="CAXKWB010011212">
    <property type="protein sequence ID" value="CAL4100432.1"/>
    <property type="molecule type" value="Genomic_DNA"/>
</dbReference>
<dbReference type="FunFam" id="2.80.10.50:FF:000002">
    <property type="entry name" value="Inositol 1,4,5-trisphosphate receptor type 2"/>
    <property type="match status" value="1"/>
</dbReference>
<dbReference type="SUPFAM" id="SSF82109">
    <property type="entry name" value="MIR domain"/>
    <property type="match status" value="2"/>
</dbReference>
<evidence type="ECO:0000256" key="11">
    <source>
        <dbReference type="ARBA" id="ARBA00023065"/>
    </source>
</evidence>
<dbReference type="GO" id="GO:0005789">
    <property type="term" value="C:endoplasmic reticulum membrane"/>
    <property type="evidence" value="ECO:0007669"/>
    <property type="project" value="UniProtKB-SubCell"/>
</dbReference>
<dbReference type="PROSITE" id="PS50919">
    <property type="entry name" value="MIR"/>
    <property type="match status" value="3"/>
</dbReference>
<dbReference type="Pfam" id="PF01365">
    <property type="entry name" value="RYDR_ITPR"/>
    <property type="match status" value="1"/>
</dbReference>
<keyword evidence="12 16" id="KW-0472">Membrane</keyword>
<dbReference type="InterPro" id="IPR000493">
    <property type="entry name" value="InsP3_rcpt"/>
</dbReference>
<evidence type="ECO:0000256" key="10">
    <source>
        <dbReference type="ARBA" id="ARBA00022989"/>
    </source>
</evidence>
<evidence type="ECO:0000256" key="13">
    <source>
        <dbReference type="ARBA" id="ARBA00023170"/>
    </source>
</evidence>
<accession>A0AAV2QT47</accession>
<evidence type="ECO:0000313" key="20">
    <source>
        <dbReference type="Proteomes" id="UP001497623"/>
    </source>
</evidence>
<gene>
    <name evidence="19" type="ORF">MNOR_LOCUS16794</name>
</gene>
<keyword evidence="20" id="KW-1185">Reference proteome</keyword>
<dbReference type="GO" id="GO:0070679">
    <property type="term" value="F:inositol 1,4,5 trisphosphate binding"/>
    <property type="evidence" value="ECO:0007669"/>
    <property type="project" value="UniProtKB-UniRule"/>
</dbReference>
<dbReference type="GO" id="GO:0016529">
    <property type="term" value="C:sarcoplasmic reticulum"/>
    <property type="evidence" value="ECO:0007669"/>
    <property type="project" value="TreeGrafter"/>
</dbReference>
<evidence type="ECO:0000256" key="5">
    <source>
        <dbReference type="ARBA" id="ARBA00022673"/>
    </source>
</evidence>
<dbReference type="InterPro" id="IPR035910">
    <property type="entry name" value="RyR/IP3R_RIH_dom_sf"/>
</dbReference>
<dbReference type="SMART" id="SM00472">
    <property type="entry name" value="MIR"/>
    <property type="match status" value="4"/>
</dbReference>
<keyword evidence="10" id="KW-1133">Transmembrane helix</keyword>
<evidence type="ECO:0000256" key="9">
    <source>
        <dbReference type="ARBA" id="ARBA00022837"/>
    </source>
</evidence>
<dbReference type="PANTHER" id="PTHR13715:SF102">
    <property type="entry name" value="INOSITOL 1,4,5-TRISPHOSPHATE RECEPTOR"/>
    <property type="match status" value="1"/>
</dbReference>
<sequence>MGTELHGSASFLHMGDIVSLYAEGSVCGFISTLGLVDSRCVVAPDAGDLTNPPKKFRDCLFQICPSNRYSAQKQYWKAIKQSVNQQSSNDNLRKRLSEAAETEKRQNEAESKKVMGTVIQYGHVIQLLHLKSNKFLTVNKRLPALLEKNAMRVSLNANGNEGSWFYISPYYKLRCSGDNVVVGDKVILSPVNAGQQLHVSSMHDLIDHPGCKEVNVLNSSTCWKISLFMEHKENQEGILKGGDVIRLFHAEQEKFLTMDEYKKKQHVFLRTTGRTAATAATSSKALWEVETVQHDPCRGGAGHWNSLFRFKHLATGQYLAAEIDDDPTPDPTRNKLRELLRKQLSVESGSDGRKKAKDPSGGPVYQLVSVPLSNDIASIFELEPTTLLRLDSLVPQSSYVRLRHLCTSTWLHSTSIPIDKDMDKPVMSKVGCAPIKEDKEAFSLVPVQSKEVRDLDFANDANEVLAKLAKKLEKGTMTPVERRSTQTLLQDLVYFIAGKEDDQNKSEVMDLEVTNPIRDRQKLLREQSILKQIFKILQAPFTETQGGEGPLLKIDELNDARHQAYKYIFRLCYRLLRLAQQDYRKNQENIAQHFGFMQKQIGYDILAEDTITALLHNNRKLLEQHIKASEIETFVGLVRKNMHKWEWRFLNYLKVLCISNNQAIPQTQELICKSVLSEKNKDILIETGLVEEDIEVEVDMVGSSFIEQSWEVILTWNSGECSKSIVEMANRASHFGDSEGVEDKLILQYYRHQLDLFSYMCLDRQYLAIKPLSPMLKINLMLKCMEEDTLSYDLRASFSRLMLHMHVDCEPQEKVSPVKYARLWSEIQSQMSITDYDNQIASNSPEAAETTRERFKDVIIFVEEYLCNVVDKMWSFADPEQNKLTFE</sequence>
<evidence type="ECO:0000256" key="2">
    <source>
        <dbReference type="ARBA" id="ARBA00009453"/>
    </source>
</evidence>
<keyword evidence="3 16" id="KW-0813">Transport</keyword>
<dbReference type="GO" id="GO:0051209">
    <property type="term" value="P:release of sequestered calcium ion into cytosol"/>
    <property type="evidence" value="ECO:0007669"/>
    <property type="project" value="UniProtKB-UniRule"/>
</dbReference>
<keyword evidence="9 16" id="KW-0106">Calcium</keyword>
<protein>
    <recommendedName>
        <fullName evidence="16">Inositol 1,4,5-trisphosphate receptor</fullName>
    </recommendedName>
</protein>
<dbReference type="InterPro" id="IPR015925">
    <property type="entry name" value="Ryanodine_IP3_receptor"/>
</dbReference>
<dbReference type="AlphaFoldDB" id="A0AAV2QT47"/>
<keyword evidence="5 16" id="KW-0107">Calcium channel</keyword>
<evidence type="ECO:0000256" key="14">
    <source>
        <dbReference type="ARBA" id="ARBA00023286"/>
    </source>
</evidence>
<dbReference type="GO" id="GO:0005886">
    <property type="term" value="C:plasma membrane"/>
    <property type="evidence" value="ECO:0007669"/>
    <property type="project" value="TreeGrafter"/>
</dbReference>
<evidence type="ECO:0000313" key="19">
    <source>
        <dbReference type="EMBL" id="CAL4100432.1"/>
    </source>
</evidence>
<evidence type="ECO:0000256" key="1">
    <source>
        <dbReference type="ARBA" id="ARBA00004477"/>
    </source>
</evidence>
<dbReference type="InterPro" id="IPR000699">
    <property type="entry name" value="RIH_dom"/>
</dbReference>
<dbReference type="CDD" id="cd23277">
    <property type="entry name" value="beta-trefoil_MIR_ITPR"/>
    <property type="match status" value="1"/>
</dbReference>
<reference evidence="19 20" key="1">
    <citation type="submission" date="2024-05" db="EMBL/GenBank/DDBJ databases">
        <authorList>
            <person name="Wallberg A."/>
        </authorList>
    </citation>
    <scope>NUCLEOTIDE SEQUENCE [LARGE SCALE GENOMIC DNA]</scope>
</reference>
<dbReference type="InterPro" id="IPR036300">
    <property type="entry name" value="MIR_dom_sf"/>
</dbReference>
<comment type="caution">
    <text evidence="19">The sequence shown here is derived from an EMBL/GenBank/DDBJ whole genome shotgun (WGS) entry which is preliminary data.</text>
</comment>
<evidence type="ECO:0000256" key="3">
    <source>
        <dbReference type="ARBA" id="ARBA00022448"/>
    </source>
</evidence>
<keyword evidence="15 16" id="KW-0407">Ion channel</keyword>
<comment type="subcellular location">
    <subcellularLocation>
        <location evidence="1 16">Endoplasmic reticulum membrane</location>
        <topology evidence="1 16">Multi-pass membrane protein</topology>
    </subcellularLocation>
</comment>
<dbReference type="Pfam" id="PF08709">
    <property type="entry name" value="Ins145_P3_rec"/>
    <property type="match status" value="1"/>
</dbReference>
<evidence type="ECO:0000256" key="6">
    <source>
        <dbReference type="ARBA" id="ARBA00022692"/>
    </source>
</evidence>
<dbReference type="SUPFAM" id="SSF100909">
    <property type="entry name" value="IP3 receptor type 1 binding core, domain 2"/>
    <property type="match status" value="1"/>
</dbReference>
<dbReference type="PRINTS" id="PR00779">
    <property type="entry name" value="INSP3RECEPTR"/>
</dbReference>
<feature type="non-terminal residue" evidence="19">
    <location>
        <position position="887"/>
    </location>
</feature>
<keyword evidence="4 16" id="KW-0109">Calcium transport</keyword>
<dbReference type="GO" id="GO:0005509">
    <property type="term" value="F:calcium ion binding"/>
    <property type="evidence" value="ECO:0007669"/>
    <property type="project" value="TreeGrafter"/>
</dbReference>
<evidence type="ECO:0000256" key="16">
    <source>
        <dbReference type="RuleBase" id="RU368044"/>
    </source>
</evidence>
<keyword evidence="6" id="KW-0812">Transmembrane</keyword>
<organism evidence="19 20">
    <name type="scientific">Meganyctiphanes norvegica</name>
    <name type="common">Northern krill</name>
    <name type="synonym">Thysanopoda norvegica</name>
    <dbReference type="NCBI Taxonomy" id="48144"/>
    <lineage>
        <taxon>Eukaryota</taxon>
        <taxon>Metazoa</taxon>
        <taxon>Ecdysozoa</taxon>
        <taxon>Arthropoda</taxon>
        <taxon>Crustacea</taxon>
        <taxon>Multicrustacea</taxon>
        <taxon>Malacostraca</taxon>
        <taxon>Eumalacostraca</taxon>
        <taxon>Eucarida</taxon>
        <taxon>Euphausiacea</taxon>
        <taxon>Euphausiidae</taxon>
        <taxon>Meganyctiphanes</taxon>
    </lineage>
</organism>
<keyword evidence="14 16" id="KW-1071">Ligand-gated ion channel</keyword>
<evidence type="ECO:0000256" key="15">
    <source>
        <dbReference type="ARBA" id="ARBA00023303"/>
    </source>
</evidence>
<evidence type="ECO:0000256" key="4">
    <source>
        <dbReference type="ARBA" id="ARBA00022568"/>
    </source>
</evidence>
<evidence type="ECO:0000259" key="18">
    <source>
        <dbReference type="PROSITE" id="PS50919"/>
    </source>
</evidence>
<dbReference type="InterPro" id="IPR014821">
    <property type="entry name" value="Ins145_P3_rcpt"/>
</dbReference>
<evidence type="ECO:0000256" key="8">
    <source>
        <dbReference type="ARBA" id="ARBA00022824"/>
    </source>
</evidence>
<comment type="domain">
    <text evidence="16">The receptor contains a calcium channel in its C-terminal extremity. Its large N-terminal cytoplasmic region has the ligand-binding site in the N-terminus and modulatory sites in the middle portion immediately upstream of the channel region.</text>
</comment>